<dbReference type="GO" id="GO:0000977">
    <property type="term" value="F:RNA polymerase II transcription regulatory region sequence-specific DNA binding"/>
    <property type="evidence" value="ECO:0007669"/>
    <property type="project" value="InterPro"/>
</dbReference>
<dbReference type="GO" id="GO:0005634">
    <property type="term" value="C:nucleus"/>
    <property type="evidence" value="ECO:0007669"/>
    <property type="project" value="UniProtKB-SubCell"/>
</dbReference>
<evidence type="ECO:0000259" key="7">
    <source>
        <dbReference type="PROSITE" id="PS50066"/>
    </source>
</evidence>
<dbReference type="PRINTS" id="PR00404">
    <property type="entry name" value="MADSDOMAIN"/>
</dbReference>
<dbReference type="PROSITE" id="PS50066">
    <property type="entry name" value="MADS_BOX_2"/>
    <property type="match status" value="1"/>
</dbReference>
<protein>
    <submittedName>
        <fullName evidence="9">Putative MADS-domain transcription factor GGM15</fullName>
    </submittedName>
</protein>
<dbReference type="CDD" id="cd00265">
    <property type="entry name" value="MADS_MEF2_like"/>
    <property type="match status" value="1"/>
</dbReference>
<proteinExistence type="evidence at transcript level"/>
<feature type="domain" description="K-box" evidence="8">
    <location>
        <begin position="90"/>
        <end position="180"/>
    </location>
</feature>
<keyword evidence="4" id="KW-0804">Transcription</keyword>
<dbReference type="InterPro" id="IPR002487">
    <property type="entry name" value="TF_Kbox"/>
</dbReference>
<evidence type="ECO:0000256" key="6">
    <source>
        <dbReference type="SAM" id="Coils"/>
    </source>
</evidence>
<keyword evidence="2" id="KW-0805">Transcription regulation</keyword>
<dbReference type="GO" id="GO:0045944">
    <property type="term" value="P:positive regulation of transcription by RNA polymerase II"/>
    <property type="evidence" value="ECO:0007669"/>
    <property type="project" value="InterPro"/>
</dbReference>
<feature type="coiled-coil region" evidence="6">
    <location>
        <begin position="90"/>
        <end position="117"/>
    </location>
</feature>
<dbReference type="InterPro" id="IPR002100">
    <property type="entry name" value="TF_MADSbox"/>
</dbReference>
<reference evidence="9" key="1">
    <citation type="journal article" date="2000" name="Mol. Biol. Evol.">
        <title>MADS-Box gene diversity in seed plants 300 million years ago.</title>
        <authorList>
            <person name="Becker A."/>
            <person name="Winter K.U."/>
            <person name="Meyer B."/>
            <person name="Saedler H."/>
            <person name="Theissen G."/>
        </authorList>
    </citation>
    <scope>NUCLEOTIDE SEQUENCE</scope>
</reference>
<dbReference type="GO" id="GO:0046983">
    <property type="term" value="F:protein dimerization activity"/>
    <property type="evidence" value="ECO:0007669"/>
    <property type="project" value="InterPro"/>
</dbReference>
<organism evidence="9">
    <name type="scientific">Gnetum gnemon</name>
    <name type="common">Spanish joint-fir</name>
    <name type="synonym">Gnetum acutatum</name>
    <dbReference type="NCBI Taxonomy" id="3382"/>
    <lineage>
        <taxon>Eukaryota</taxon>
        <taxon>Viridiplantae</taxon>
        <taxon>Streptophyta</taxon>
        <taxon>Embryophyta</taxon>
        <taxon>Tracheophyta</taxon>
        <taxon>Spermatophyta</taxon>
        <taxon>Gnetopsida</taxon>
        <taxon>Gnetidae</taxon>
        <taxon>Gnetales</taxon>
        <taxon>Gnetaceae</taxon>
        <taxon>Gnetum</taxon>
    </lineage>
</organism>
<evidence type="ECO:0000259" key="8">
    <source>
        <dbReference type="PROSITE" id="PS51297"/>
    </source>
</evidence>
<dbReference type="InterPro" id="IPR033896">
    <property type="entry name" value="MEF2-like_N"/>
</dbReference>
<comment type="subcellular location">
    <subcellularLocation>
        <location evidence="1">Nucleus</location>
    </subcellularLocation>
</comment>
<dbReference type="AlphaFoldDB" id="Q9FST7"/>
<dbReference type="Pfam" id="PF00319">
    <property type="entry name" value="SRF-TF"/>
    <property type="match status" value="1"/>
</dbReference>
<dbReference type="InterPro" id="IPR050142">
    <property type="entry name" value="MADS-box/MEF2_TF"/>
</dbReference>
<dbReference type="SUPFAM" id="SSF55455">
    <property type="entry name" value="SRF-like"/>
    <property type="match status" value="1"/>
</dbReference>
<evidence type="ECO:0000256" key="3">
    <source>
        <dbReference type="ARBA" id="ARBA00023125"/>
    </source>
</evidence>
<dbReference type="GO" id="GO:0003700">
    <property type="term" value="F:DNA-binding transcription factor activity"/>
    <property type="evidence" value="ECO:0007669"/>
    <property type="project" value="InterPro"/>
</dbReference>
<keyword evidence="3" id="KW-0238">DNA-binding</keyword>
<accession>Q9FST7</accession>
<evidence type="ECO:0000256" key="1">
    <source>
        <dbReference type="ARBA" id="ARBA00004123"/>
    </source>
</evidence>
<dbReference type="Pfam" id="PF01486">
    <property type="entry name" value="K-box"/>
    <property type="match status" value="1"/>
</dbReference>
<keyword evidence="6" id="KW-0175">Coiled coil</keyword>
<dbReference type="SMART" id="SM00432">
    <property type="entry name" value="MADS"/>
    <property type="match status" value="1"/>
</dbReference>
<dbReference type="PANTHER" id="PTHR48019">
    <property type="entry name" value="SERUM RESPONSE FACTOR HOMOLOG"/>
    <property type="match status" value="1"/>
</dbReference>
<feature type="domain" description="MADS-box" evidence="7">
    <location>
        <begin position="1"/>
        <end position="61"/>
    </location>
</feature>
<dbReference type="Gene3D" id="3.40.1810.10">
    <property type="entry name" value="Transcription factor, MADS-box"/>
    <property type="match status" value="1"/>
</dbReference>
<evidence type="ECO:0000313" key="9">
    <source>
        <dbReference type="EMBL" id="CAC13991.1"/>
    </source>
</evidence>
<dbReference type="InterPro" id="IPR036879">
    <property type="entry name" value="TF_MADSbox_sf"/>
</dbReference>
<sequence length="225" mass="25838">MGRGKLEIKRIENLTNRQTTFAKRKNGLMKKAKELSILCDAQVALIVFSPTGKQFIEAHGNNAECTIESVRDVIERYKQQSKEKLLDSEDENLANELEKQKKQSADLQTKLKHLTGQDINLLSPDALGDLEHILQEALTRVRQKKIQRWLSKKIEMERRVAKLNEYKNALNGMYSQAQGYQHYNHAHHGIMAASVSAAYHRVQPYPGNLDDVCYQPQPNLQLRFL</sequence>
<evidence type="ECO:0000256" key="4">
    <source>
        <dbReference type="ARBA" id="ARBA00023163"/>
    </source>
</evidence>
<dbReference type="EMBL" id="AJ251555">
    <property type="protein sequence ID" value="CAC13991.1"/>
    <property type="molecule type" value="mRNA"/>
</dbReference>
<dbReference type="PROSITE" id="PS51297">
    <property type="entry name" value="K_BOX"/>
    <property type="match status" value="1"/>
</dbReference>
<name>Q9FST7_GNEGN</name>
<gene>
    <name evidence="9" type="primary">ggm15</name>
</gene>
<evidence type="ECO:0000256" key="2">
    <source>
        <dbReference type="ARBA" id="ARBA00023015"/>
    </source>
</evidence>
<evidence type="ECO:0000256" key="5">
    <source>
        <dbReference type="ARBA" id="ARBA00023242"/>
    </source>
</evidence>
<keyword evidence="5" id="KW-0539">Nucleus</keyword>